<comment type="cofactor">
    <cofactor evidence="2">
        <name>heme</name>
        <dbReference type="ChEBI" id="CHEBI:30413"/>
    </cofactor>
</comment>
<dbReference type="GO" id="GO:0020037">
    <property type="term" value="F:heme binding"/>
    <property type="evidence" value="ECO:0007669"/>
    <property type="project" value="UniProtKB-ARBA"/>
</dbReference>
<accession>A0A6G9ZFU2</accession>
<keyword evidence="6" id="KW-0479">Metal-binding</keyword>
<dbReference type="CDD" id="cd16917">
    <property type="entry name" value="HATPase_UhpB-NarQ-NarX-like"/>
    <property type="match status" value="1"/>
</dbReference>
<dbReference type="GO" id="GO:0019826">
    <property type="term" value="F:oxygen sensor activity"/>
    <property type="evidence" value="ECO:0007669"/>
    <property type="project" value="UniProtKB-ARBA"/>
</dbReference>
<dbReference type="InterPro" id="IPR011712">
    <property type="entry name" value="Sig_transdc_His_kin_sub3_dim/P"/>
</dbReference>
<dbReference type="GO" id="GO:0070483">
    <property type="term" value="P:detection of hypoxia"/>
    <property type="evidence" value="ECO:0007669"/>
    <property type="project" value="UniProtKB-ARBA"/>
</dbReference>
<dbReference type="Gene3D" id="1.20.5.1930">
    <property type="match status" value="1"/>
</dbReference>
<evidence type="ECO:0000256" key="8">
    <source>
        <dbReference type="ARBA" id="ARBA00022842"/>
    </source>
</evidence>
<comment type="cofactor">
    <cofactor evidence="1">
        <name>Mg(2+)</name>
        <dbReference type="ChEBI" id="CHEBI:18420"/>
    </cofactor>
</comment>
<keyword evidence="7" id="KW-0418">Kinase</keyword>
<gene>
    <name evidence="13" type="ORF">F6W96_19710</name>
</gene>
<dbReference type="FunFam" id="3.30.450.40:FF:000052">
    <property type="entry name" value="Oxygen sensor histidine kinase response regulator DevS/DosS"/>
    <property type="match status" value="1"/>
</dbReference>
<dbReference type="GO" id="GO:0000287">
    <property type="term" value="F:magnesium ion binding"/>
    <property type="evidence" value="ECO:0007669"/>
    <property type="project" value="UniProtKB-ARBA"/>
</dbReference>
<sequence length="572" mass="60790">MAGVSDDSGSGAYSVRDTLSQLRLRELLGEVKDRVEQIIDARDRMDGLVEAMLAVTAGLDLAETLTTIVHTATSLVDARYGALGVRGHDRQLSQFIYEGIGEATRRRIGDLPAGHGVLGALFTEPTAIRLPNLADHPASVGFPANHPPMRTFLGVPVRIRDEIYGNLYLTEKSGGQLFTEDDELIVQALAAAAGVAIDNARLYASARTRQDWIAATRDLTTEFLAGTDSGQVLAHLVDHARRLTGSARVLLAVTDPDDADTDGLTVTRVAGGAVSCERVRLDAGTVAAAFTGRTPLRVDDAARTDLAALFPGAGPALVLPLHTPDAASGVLITVRAADAAPYDEEMLELAVSFTDQAALALQLAETQRRMRELDVLTDRDRIARDLHDHVIQRLFAIGLGLQGTVARTEIPEVRVRLTDAISDLQDVVHEIRTSIFDLHGGAAGTRLRQRLDQALRQQVAPAGIRASLHVTGPLSVVDADLADHAEAVVREAVSNAVRHAGADTLTVEVTVDDDLTLTITDDGRGLPDTLTPSGLANLAARAHTAGGTFTTSAGPGEPARPGTRVRWSVPLR</sequence>
<dbReference type="GO" id="GO:0046983">
    <property type="term" value="F:protein dimerization activity"/>
    <property type="evidence" value="ECO:0007669"/>
    <property type="project" value="InterPro"/>
</dbReference>
<dbReference type="SMART" id="SM00065">
    <property type="entry name" value="GAF"/>
    <property type="match status" value="2"/>
</dbReference>
<dbReference type="Gene3D" id="3.30.450.40">
    <property type="match status" value="2"/>
</dbReference>
<evidence type="ECO:0000256" key="6">
    <source>
        <dbReference type="ARBA" id="ARBA00022723"/>
    </source>
</evidence>
<dbReference type="InterPro" id="IPR003594">
    <property type="entry name" value="HATPase_dom"/>
</dbReference>
<evidence type="ECO:0000256" key="9">
    <source>
        <dbReference type="ARBA" id="ARBA00023004"/>
    </source>
</evidence>
<evidence type="ECO:0000259" key="12">
    <source>
        <dbReference type="SMART" id="SM00387"/>
    </source>
</evidence>
<dbReference type="PANTHER" id="PTHR24421:SF56">
    <property type="entry name" value="OXYGEN SENSOR HISTIDINE KINASE RESPONSE REGULATOR DOST"/>
    <property type="match status" value="1"/>
</dbReference>
<organism evidence="13 14">
    <name type="scientific">Nocardia terpenica</name>
    <dbReference type="NCBI Taxonomy" id="455432"/>
    <lineage>
        <taxon>Bacteria</taxon>
        <taxon>Bacillati</taxon>
        <taxon>Actinomycetota</taxon>
        <taxon>Actinomycetes</taxon>
        <taxon>Mycobacteriales</taxon>
        <taxon>Nocardiaceae</taxon>
        <taxon>Nocardia</taxon>
    </lineage>
</organism>
<dbReference type="GO" id="GO:0016020">
    <property type="term" value="C:membrane"/>
    <property type="evidence" value="ECO:0007669"/>
    <property type="project" value="InterPro"/>
</dbReference>
<dbReference type="GO" id="GO:0070025">
    <property type="term" value="F:carbon monoxide binding"/>
    <property type="evidence" value="ECO:0007669"/>
    <property type="project" value="UniProtKB-ARBA"/>
</dbReference>
<reference evidence="13 14" key="1">
    <citation type="journal article" date="2019" name="ACS Chem. Biol.">
        <title>Identification and Mobilization of a Cryptic Antibiotic Biosynthesis Gene Locus from a Human-Pathogenic Nocardia Isolate.</title>
        <authorList>
            <person name="Herisse M."/>
            <person name="Ishida K."/>
            <person name="Porter J.L."/>
            <person name="Howden B."/>
            <person name="Hertweck C."/>
            <person name="Stinear T.P."/>
            <person name="Pidot S.J."/>
        </authorList>
    </citation>
    <scope>NUCLEOTIDE SEQUENCE [LARGE SCALE GENOMIC DNA]</scope>
    <source>
        <strain evidence="13 14">AUSMDU00012715</strain>
    </source>
</reference>
<dbReference type="InterPro" id="IPR003018">
    <property type="entry name" value="GAF"/>
</dbReference>
<evidence type="ECO:0000256" key="2">
    <source>
        <dbReference type="ARBA" id="ARBA00001971"/>
    </source>
</evidence>
<dbReference type="Pfam" id="PF13185">
    <property type="entry name" value="GAF_2"/>
    <property type="match status" value="2"/>
</dbReference>
<evidence type="ECO:0000259" key="11">
    <source>
        <dbReference type="SMART" id="SM00065"/>
    </source>
</evidence>
<proteinExistence type="predicted"/>
<keyword evidence="5" id="KW-0808">Transferase</keyword>
<dbReference type="GO" id="GO:0070026">
    <property type="term" value="F:nitric oxide binding"/>
    <property type="evidence" value="ECO:0007669"/>
    <property type="project" value="UniProtKB-ARBA"/>
</dbReference>
<evidence type="ECO:0000256" key="7">
    <source>
        <dbReference type="ARBA" id="ARBA00022777"/>
    </source>
</evidence>
<dbReference type="Pfam" id="PF02518">
    <property type="entry name" value="HATPase_c"/>
    <property type="match status" value="1"/>
</dbReference>
<dbReference type="SUPFAM" id="SSF55874">
    <property type="entry name" value="ATPase domain of HSP90 chaperone/DNA topoisomerase II/histidine kinase"/>
    <property type="match status" value="1"/>
</dbReference>
<dbReference type="PANTHER" id="PTHR24421">
    <property type="entry name" value="NITRATE/NITRITE SENSOR PROTEIN NARX-RELATED"/>
    <property type="match status" value="1"/>
</dbReference>
<dbReference type="SMART" id="SM00387">
    <property type="entry name" value="HATPase_c"/>
    <property type="match status" value="1"/>
</dbReference>
<dbReference type="RefSeq" id="WP_167491599.1">
    <property type="nucleotide sequence ID" value="NZ_CP046173.1"/>
</dbReference>
<dbReference type="InterPro" id="IPR036890">
    <property type="entry name" value="HATPase_C_sf"/>
</dbReference>
<dbReference type="Gene3D" id="3.30.565.10">
    <property type="entry name" value="Histidine kinase-like ATPase, C-terminal domain"/>
    <property type="match status" value="1"/>
</dbReference>
<evidence type="ECO:0000256" key="3">
    <source>
        <dbReference type="ARBA" id="ARBA00022490"/>
    </source>
</evidence>
<dbReference type="SUPFAM" id="SSF55781">
    <property type="entry name" value="GAF domain-like"/>
    <property type="match status" value="2"/>
</dbReference>
<dbReference type="AlphaFoldDB" id="A0A6G9ZFU2"/>
<keyword evidence="4" id="KW-0597">Phosphoprotein</keyword>
<feature type="domain" description="Histidine kinase/HSP90-like ATPase" evidence="12">
    <location>
        <begin position="480"/>
        <end position="572"/>
    </location>
</feature>
<name>A0A6G9ZFU2_9NOCA</name>
<keyword evidence="10" id="KW-0902">Two-component regulatory system</keyword>
<feature type="domain" description="GAF" evidence="11">
    <location>
        <begin position="228"/>
        <end position="371"/>
    </location>
</feature>
<keyword evidence="3" id="KW-0963">Cytoplasm</keyword>
<dbReference type="Proteomes" id="UP000500953">
    <property type="component" value="Chromosome"/>
</dbReference>
<evidence type="ECO:0000313" key="14">
    <source>
        <dbReference type="Proteomes" id="UP000500953"/>
    </source>
</evidence>
<feature type="domain" description="GAF" evidence="11">
    <location>
        <begin position="60"/>
        <end position="207"/>
    </location>
</feature>
<dbReference type="GO" id="GO:0005524">
    <property type="term" value="F:ATP binding"/>
    <property type="evidence" value="ECO:0007669"/>
    <property type="project" value="UniProtKB-ARBA"/>
</dbReference>
<dbReference type="GO" id="GO:0000155">
    <property type="term" value="F:phosphorelay sensor kinase activity"/>
    <property type="evidence" value="ECO:0007669"/>
    <property type="project" value="InterPro"/>
</dbReference>
<dbReference type="GO" id="GO:0019825">
    <property type="term" value="F:oxygen binding"/>
    <property type="evidence" value="ECO:0007669"/>
    <property type="project" value="UniProtKB-ARBA"/>
</dbReference>
<evidence type="ECO:0000313" key="13">
    <source>
        <dbReference type="EMBL" id="QIS24320.1"/>
    </source>
</evidence>
<evidence type="ECO:0000256" key="10">
    <source>
        <dbReference type="ARBA" id="ARBA00023012"/>
    </source>
</evidence>
<dbReference type="InterPro" id="IPR050482">
    <property type="entry name" value="Sensor_HK_TwoCompSys"/>
</dbReference>
<evidence type="ECO:0000256" key="1">
    <source>
        <dbReference type="ARBA" id="ARBA00001946"/>
    </source>
</evidence>
<protein>
    <submittedName>
        <fullName evidence="13">GAF domain-containing protein</fullName>
    </submittedName>
</protein>
<keyword evidence="8" id="KW-0460">Magnesium</keyword>
<dbReference type="InterPro" id="IPR029016">
    <property type="entry name" value="GAF-like_dom_sf"/>
</dbReference>
<dbReference type="Pfam" id="PF07730">
    <property type="entry name" value="HisKA_3"/>
    <property type="match status" value="1"/>
</dbReference>
<evidence type="ECO:0000256" key="5">
    <source>
        <dbReference type="ARBA" id="ARBA00022679"/>
    </source>
</evidence>
<evidence type="ECO:0000256" key="4">
    <source>
        <dbReference type="ARBA" id="ARBA00022553"/>
    </source>
</evidence>
<keyword evidence="9" id="KW-0408">Iron</keyword>
<dbReference type="EMBL" id="CP046173">
    <property type="protein sequence ID" value="QIS24320.1"/>
    <property type="molecule type" value="Genomic_DNA"/>
</dbReference>